<dbReference type="Proteomes" id="UP000694385">
    <property type="component" value="Unassembled WGS sequence"/>
</dbReference>
<protein>
    <recommendedName>
        <fullName evidence="2">Protein NDRG2</fullName>
    </recommendedName>
</protein>
<dbReference type="Ensembl" id="ENSJJAT00000012696.1">
    <property type="protein sequence ID" value="ENSJJAP00000006304.1"/>
    <property type="gene ID" value="ENSJJAG00000010992.1"/>
</dbReference>
<gene>
    <name evidence="4" type="primary">LOC101598719</name>
</gene>
<feature type="compositionally biased region" description="Low complexity" evidence="3">
    <location>
        <begin position="310"/>
        <end position="326"/>
    </location>
</feature>
<sequence length="355" mass="39614">MDELQDVQLTEIKPLLNDKNGTRNFQDFDCQEHDIETTHGVVHVTIRGLPKGNRPVILTYHDIGLNHKSCFNTFFNFEDMQEITQHFAVCHVDAPGQQEGAASFPTGYQYPAMDELAEMLPSVLTHLRERENGTPGHPATAYKFHLHVPPCASGLCRSWGLSGLTTNIVDIILAHHFGQEELQANLDLIQTYRLHIAQDINQENLQLFLSSYNGRRDLEIERPILGQNDNRLKTLKCSTLLVVGDNSPAVEAVVSWLRHLPTKSKDLGSIPQDLRKPYPGKLTEAFKYFLQGMGYIPSASMTRLARSRTHSTSSSIGSGESPFSRSVTSNQSDGTQESCESPDILDGHQTMEVSC</sequence>
<organism evidence="4 5">
    <name type="scientific">Jaculus jaculus</name>
    <name type="common">Lesser Egyptian jerboa</name>
    <dbReference type="NCBI Taxonomy" id="51337"/>
    <lineage>
        <taxon>Eukaryota</taxon>
        <taxon>Metazoa</taxon>
        <taxon>Chordata</taxon>
        <taxon>Craniata</taxon>
        <taxon>Vertebrata</taxon>
        <taxon>Euteleostomi</taxon>
        <taxon>Mammalia</taxon>
        <taxon>Eutheria</taxon>
        <taxon>Euarchontoglires</taxon>
        <taxon>Glires</taxon>
        <taxon>Rodentia</taxon>
        <taxon>Myomorpha</taxon>
        <taxon>Dipodoidea</taxon>
        <taxon>Dipodidae</taxon>
        <taxon>Dipodinae</taxon>
        <taxon>Jaculus</taxon>
    </lineage>
</organism>
<keyword evidence="2" id="KW-0217">Developmental protein</keyword>
<accession>A0A8C5KDB2</accession>
<name>A0A8C5KDB2_JACJA</name>
<feature type="compositionally biased region" description="Polar residues" evidence="3">
    <location>
        <begin position="327"/>
        <end position="339"/>
    </location>
</feature>
<reference evidence="4" key="1">
    <citation type="submission" date="2025-08" db="UniProtKB">
        <authorList>
            <consortium name="Ensembl"/>
        </authorList>
    </citation>
    <scope>IDENTIFICATION</scope>
</reference>
<evidence type="ECO:0000313" key="5">
    <source>
        <dbReference type="Proteomes" id="UP000694385"/>
    </source>
</evidence>
<comment type="similarity">
    <text evidence="1 2">Belongs to the NDRG family.</text>
</comment>
<feature type="region of interest" description="Disordered" evidence="3">
    <location>
        <begin position="306"/>
        <end position="355"/>
    </location>
</feature>
<dbReference type="AlphaFoldDB" id="A0A8C5KDB2"/>
<evidence type="ECO:0000256" key="1">
    <source>
        <dbReference type="ARBA" id="ARBA00005598"/>
    </source>
</evidence>
<dbReference type="OMA" id="MCMGASA"/>
<comment type="subcellular location">
    <subcellularLocation>
        <location evidence="2">Cytoplasm</location>
    </subcellularLocation>
</comment>
<dbReference type="GO" id="GO:0005737">
    <property type="term" value="C:cytoplasm"/>
    <property type="evidence" value="ECO:0007669"/>
    <property type="project" value="UniProtKB-SubCell"/>
</dbReference>
<proteinExistence type="inferred from homology"/>
<dbReference type="GO" id="GO:0030154">
    <property type="term" value="P:cell differentiation"/>
    <property type="evidence" value="ECO:0007669"/>
    <property type="project" value="UniProtKB-UniRule"/>
</dbReference>
<comment type="function">
    <text evidence="2">Contributes to the regulation of the Wnt signaling pathway. Down-regulates CTNNB1-mediated transcriptional activation of target genes. May be involved in neuron differentiation.</text>
</comment>
<reference evidence="4" key="2">
    <citation type="submission" date="2025-09" db="UniProtKB">
        <authorList>
            <consortium name="Ensembl"/>
        </authorList>
    </citation>
    <scope>IDENTIFICATION</scope>
</reference>
<dbReference type="InterPro" id="IPR029058">
    <property type="entry name" value="AB_hydrolase_fold"/>
</dbReference>
<evidence type="ECO:0000313" key="4">
    <source>
        <dbReference type="Ensembl" id="ENSJJAP00000006304.1"/>
    </source>
</evidence>
<evidence type="ECO:0000256" key="2">
    <source>
        <dbReference type="RuleBase" id="RU367129"/>
    </source>
</evidence>
<dbReference type="GO" id="GO:0007399">
    <property type="term" value="P:nervous system development"/>
    <property type="evidence" value="ECO:0007669"/>
    <property type="project" value="UniProtKB-KW"/>
</dbReference>
<dbReference type="Gene3D" id="3.40.50.1820">
    <property type="entry name" value="alpha/beta hydrolase"/>
    <property type="match status" value="2"/>
</dbReference>
<dbReference type="Pfam" id="PF03096">
    <property type="entry name" value="Ndr"/>
    <property type="match status" value="2"/>
</dbReference>
<dbReference type="GeneTree" id="ENSGT00950000182872"/>
<keyword evidence="2" id="KW-0963">Cytoplasm</keyword>
<dbReference type="SUPFAM" id="SSF53474">
    <property type="entry name" value="alpha/beta-Hydrolases"/>
    <property type="match status" value="1"/>
</dbReference>
<keyword evidence="2" id="KW-0879">Wnt signaling pathway</keyword>
<dbReference type="PANTHER" id="PTHR11034">
    <property type="entry name" value="N-MYC DOWNSTREAM REGULATED"/>
    <property type="match status" value="1"/>
</dbReference>
<keyword evidence="2" id="KW-0221">Differentiation</keyword>
<keyword evidence="5" id="KW-1185">Reference proteome</keyword>
<dbReference type="GO" id="GO:0016055">
    <property type="term" value="P:Wnt signaling pathway"/>
    <property type="evidence" value="ECO:0007669"/>
    <property type="project" value="UniProtKB-UniRule"/>
</dbReference>
<evidence type="ECO:0000256" key="3">
    <source>
        <dbReference type="SAM" id="MobiDB-lite"/>
    </source>
</evidence>
<dbReference type="InterPro" id="IPR004142">
    <property type="entry name" value="NDRG"/>
</dbReference>
<keyword evidence="2" id="KW-0524">Neurogenesis</keyword>